<dbReference type="HOGENOM" id="CLU_080118_1_1_9"/>
<dbReference type="EMBL" id="CP000246">
    <property type="protein sequence ID" value="ABG84322.1"/>
    <property type="molecule type" value="Genomic_DNA"/>
</dbReference>
<dbReference type="KEGG" id="cpf:CPF_1579"/>
<gene>
    <name evidence="1" type="ordered locus">CPF_1579</name>
</gene>
<dbReference type="NCBIfam" id="TIGR01603">
    <property type="entry name" value="maj_tail_phi13"/>
    <property type="match status" value="1"/>
</dbReference>
<dbReference type="InterPro" id="IPR006490">
    <property type="entry name" value="Maj_tail_phi13"/>
</dbReference>
<evidence type="ECO:0000313" key="2">
    <source>
        <dbReference type="Proteomes" id="UP000001823"/>
    </source>
</evidence>
<dbReference type="AlphaFoldDB" id="A0A0H2YU41"/>
<protein>
    <submittedName>
        <fullName evidence="1">Phage major tail protein, phi13 family</fullName>
    </submittedName>
</protein>
<keyword evidence="2" id="KW-1185">Reference proteome</keyword>
<accession>A0A0H2YU41</accession>
<dbReference type="STRING" id="195103.CPF_1579"/>
<name>A0A0H2YU41_CLOP1</name>
<sequence length="200" mass="22583">MAQPKGLKDLYVAPITEDSAENYTTGKPVRLMKAASVKTKLKYTNEPVYFDDVQDESDNDFEEGTIEIEGDYLSRKIREMIRGHKNLGGMTAINADDKAKDVAIGYRTKLTNGLYKFYWWYRVNFGEEEDEEAETIAKKGKRQNAKIKGTIIPRKKDRNIGVDADEMDLADAGSAKEVLDGWFGQVQEPKSLGTEKKVSE</sequence>
<dbReference type="Proteomes" id="UP000001823">
    <property type="component" value="Chromosome"/>
</dbReference>
<evidence type="ECO:0000313" key="1">
    <source>
        <dbReference type="EMBL" id="ABG84322.1"/>
    </source>
</evidence>
<organism evidence="1 2">
    <name type="scientific">Clostridium perfringens (strain ATCC 13124 / DSM 756 / JCM 1290 / NCIMB 6125 / NCTC 8237 / Type A)</name>
    <dbReference type="NCBI Taxonomy" id="195103"/>
    <lineage>
        <taxon>Bacteria</taxon>
        <taxon>Bacillati</taxon>
        <taxon>Bacillota</taxon>
        <taxon>Clostridia</taxon>
        <taxon>Eubacteriales</taxon>
        <taxon>Clostridiaceae</taxon>
        <taxon>Clostridium</taxon>
    </lineage>
</organism>
<proteinExistence type="predicted"/>
<dbReference type="RefSeq" id="WP_011590780.1">
    <property type="nucleotide sequence ID" value="NC_008261.1"/>
</dbReference>
<dbReference type="PaxDb" id="195103-CPF_1579"/>
<reference evidence="1 2" key="1">
    <citation type="journal article" date="2006" name="Genome Res.">
        <title>Skewed genomic variability in strains of the toxigenic bacterial pathogen, Clostridium perfringens.</title>
        <authorList>
            <person name="Myers G.S."/>
            <person name="Rasko D.A."/>
            <person name="Cheung J.K."/>
            <person name="Ravel J."/>
            <person name="Seshadri R."/>
            <person name="Deboy R.T."/>
            <person name="Ren Q."/>
            <person name="Varga J."/>
            <person name="Awad M.M."/>
            <person name="Brinkac L.M."/>
            <person name="Daugherty S.C."/>
            <person name="Haft D.H."/>
            <person name="Dodson R.J."/>
            <person name="Madupu R."/>
            <person name="Nelson W.C."/>
            <person name="Rosovitz M.J."/>
            <person name="Sullivan S.A."/>
            <person name="Khouri H."/>
            <person name="Dimitrov G.I."/>
            <person name="Watkins K.L."/>
            <person name="Mulligan S."/>
            <person name="Benton J."/>
            <person name="Radune D."/>
            <person name="Fisher D.J."/>
            <person name="Atkins H.S."/>
            <person name="Hiscox T."/>
            <person name="Jost B.H."/>
            <person name="Billington S.J."/>
            <person name="Songer J.G."/>
            <person name="McClane B.A."/>
            <person name="Titball R.W."/>
            <person name="Rood J.I."/>
            <person name="Melville S.B."/>
            <person name="Paulsen I.T."/>
        </authorList>
    </citation>
    <scope>NUCLEOTIDE SEQUENCE [LARGE SCALE GENOMIC DNA]</scope>
    <source>
        <strain evidence="2">ATCC 13124 / DSM 756 / JCM 1290 / NCIMB 6125 / NCTC 8237 / S 107 / Type A</strain>
    </source>
</reference>